<accession>A0A3N0XKJ8</accession>
<proteinExistence type="predicted"/>
<reference evidence="1 2" key="1">
    <citation type="submission" date="2018-10" db="EMBL/GenBank/DDBJ databases">
        <title>Genome assembly for a Yunnan-Guizhou Plateau 3E fish, Anabarilius grahami (Regan), and its evolutionary and genetic applications.</title>
        <authorList>
            <person name="Jiang W."/>
        </authorList>
    </citation>
    <scope>NUCLEOTIDE SEQUENCE [LARGE SCALE GENOMIC DNA]</scope>
    <source>
        <strain evidence="1">AG-KIZ</strain>
        <tissue evidence="1">Muscle</tissue>
    </source>
</reference>
<dbReference type="EMBL" id="RJVU01071064">
    <property type="protein sequence ID" value="ROI52175.1"/>
    <property type="molecule type" value="Genomic_DNA"/>
</dbReference>
<dbReference type="Proteomes" id="UP000281406">
    <property type="component" value="Unassembled WGS sequence"/>
</dbReference>
<sequence>MNSEHSSSQPAYKHTFLESLNPNRWIREGISSVIESSVDLHKRVSSLQVQQMTDSRSSQQMECARFLQHIGRDWNPKWSFDDSIGLECFIQLSIRVAMLMQSCLEEHQGQQSSYFLHQPEAINTSEPGKKPMQTDTTRLTLAERQRQLTQGLCLYCGAGGHVISAYPVHPPHPMVNVPNTPVVNLRPLTTIVMLTA</sequence>
<evidence type="ECO:0000313" key="2">
    <source>
        <dbReference type="Proteomes" id="UP000281406"/>
    </source>
</evidence>
<keyword evidence="2" id="KW-1185">Reference proteome</keyword>
<dbReference type="OrthoDB" id="5989194at2759"/>
<dbReference type="AlphaFoldDB" id="A0A3N0XKJ8"/>
<organism evidence="1 2">
    <name type="scientific">Anabarilius grahami</name>
    <name type="common">Kanglang fish</name>
    <name type="synonym">Barilius grahami</name>
    <dbReference type="NCBI Taxonomy" id="495550"/>
    <lineage>
        <taxon>Eukaryota</taxon>
        <taxon>Metazoa</taxon>
        <taxon>Chordata</taxon>
        <taxon>Craniata</taxon>
        <taxon>Vertebrata</taxon>
        <taxon>Euteleostomi</taxon>
        <taxon>Actinopterygii</taxon>
        <taxon>Neopterygii</taxon>
        <taxon>Teleostei</taxon>
        <taxon>Ostariophysi</taxon>
        <taxon>Cypriniformes</taxon>
        <taxon>Xenocyprididae</taxon>
        <taxon>Xenocypridinae</taxon>
        <taxon>Xenocypridinae incertae sedis</taxon>
        <taxon>Anabarilius</taxon>
    </lineage>
</organism>
<protein>
    <submittedName>
        <fullName evidence="1">Uncharacterized protein</fullName>
    </submittedName>
</protein>
<evidence type="ECO:0000313" key="1">
    <source>
        <dbReference type="EMBL" id="ROI52175.1"/>
    </source>
</evidence>
<name>A0A3N0XKJ8_ANAGA</name>
<comment type="caution">
    <text evidence="1">The sequence shown here is derived from an EMBL/GenBank/DDBJ whole genome shotgun (WGS) entry which is preliminary data.</text>
</comment>
<gene>
    <name evidence="1" type="ORF">DPX16_3445</name>
</gene>